<dbReference type="GeneID" id="87815623"/>
<accession>A0AAN6VA04</accession>
<dbReference type="EMBL" id="MU853555">
    <property type="protein sequence ID" value="KAK4147628.1"/>
    <property type="molecule type" value="Genomic_DNA"/>
</dbReference>
<name>A0AAN6VA04_9PEZI</name>
<sequence>MARGETNQAKLFYKGADEVFAIFLDSVEDYEKWREDKSIPLAQVVSSFKVFTTGKQSTTGLLDGASKSTLENEFGTSVDDDVVLKILEGGTLQEVQMPERQGPKNDSNGVYGTR</sequence>
<dbReference type="InterPro" id="IPR019783">
    <property type="entry name" value="SDO1/SBDS_N"/>
</dbReference>
<gene>
    <name evidence="3" type="ORF">C8A04DRAFT_24174</name>
</gene>
<evidence type="ECO:0000259" key="2">
    <source>
        <dbReference type="Pfam" id="PF01172"/>
    </source>
</evidence>
<comment type="caution">
    <text evidence="3">The sequence shown here is derived from an EMBL/GenBank/DDBJ whole genome shotgun (WGS) entry which is preliminary data.</text>
</comment>
<dbReference type="Proteomes" id="UP001302676">
    <property type="component" value="Unassembled WGS sequence"/>
</dbReference>
<protein>
    <submittedName>
        <fullName evidence="3">Ribosome maturation protein</fullName>
    </submittedName>
</protein>
<feature type="domain" description="Ribosome maturation protein SDO1/SBDS N-terminal" evidence="2">
    <location>
        <begin position="7"/>
        <end position="99"/>
    </location>
</feature>
<reference evidence="3" key="2">
    <citation type="submission" date="2023-05" db="EMBL/GenBank/DDBJ databases">
        <authorList>
            <consortium name="Lawrence Berkeley National Laboratory"/>
            <person name="Steindorff A."/>
            <person name="Hensen N."/>
            <person name="Bonometti L."/>
            <person name="Westerberg I."/>
            <person name="Brannstrom I.O."/>
            <person name="Guillou S."/>
            <person name="Cros-Aarteil S."/>
            <person name="Calhoun S."/>
            <person name="Haridas S."/>
            <person name="Kuo A."/>
            <person name="Mondo S."/>
            <person name="Pangilinan J."/>
            <person name="Riley R."/>
            <person name="Labutti K."/>
            <person name="Andreopoulos B."/>
            <person name="Lipzen A."/>
            <person name="Chen C."/>
            <person name="Yanf M."/>
            <person name="Daum C."/>
            <person name="Ng V."/>
            <person name="Clum A."/>
            <person name="Ohm R."/>
            <person name="Martin F."/>
            <person name="Silar P."/>
            <person name="Natvig D."/>
            <person name="Lalanne C."/>
            <person name="Gautier V."/>
            <person name="Ament-Velasquez S.L."/>
            <person name="Kruys A."/>
            <person name="Hutchinson M.I."/>
            <person name="Powell A.J."/>
            <person name="Barry K."/>
            <person name="Miller A.N."/>
            <person name="Grigoriev I.V."/>
            <person name="Debuchy R."/>
            <person name="Gladieux P."/>
            <person name="Thoren M.H."/>
            <person name="Johannesson H."/>
        </authorList>
    </citation>
    <scope>NUCLEOTIDE SEQUENCE</scope>
    <source>
        <strain evidence="3">CBS 141.50</strain>
    </source>
</reference>
<evidence type="ECO:0000313" key="4">
    <source>
        <dbReference type="Proteomes" id="UP001302676"/>
    </source>
</evidence>
<dbReference type="SUPFAM" id="SSF89895">
    <property type="entry name" value="FYSH domain"/>
    <property type="match status" value="1"/>
</dbReference>
<dbReference type="InterPro" id="IPR036786">
    <property type="entry name" value="Ribosome_mat_SBDS_N_sf"/>
</dbReference>
<organism evidence="3 4">
    <name type="scientific">Dichotomopilus funicola</name>
    <dbReference type="NCBI Taxonomy" id="1934379"/>
    <lineage>
        <taxon>Eukaryota</taxon>
        <taxon>Fungi</taxon>
        <taxon>Dikarya</taxon>
        <taxon>Ascomycota</taxon>
        <taxon>Pezizomycotina</taxon>
        <taxon>Sordariomycetes</taxon>
        <taxon>Sordariomycetidae</taxon>
        <taxon>Sordariales</taxon>
        <taxon>Chaetomiaceae</taxon>
        <taxon>Dichotomopilus</taxon>
    </lineage>
</organism>
<dbReference type="Pfam" id="PF01172">
    <property type="entry name" value="SBDS_N"/>
    <property type="match status" value="1"/>
</dbReference>
<dbReference type="Gene3D" id="3.30.1250.10">
    <property type="entry name" value="Ribosome maturation protein SBDS, N-terminal domain"/>
    <property type="match status" value="1"/>
</dbReference>
<evidence type="ECO:0000313" key="3">
    <source>
        <dbReference type="EMBL" id="KAK4147628.1"/>
    </source>
</evidence>
<keyword evidence="4" id="KW-1185">Reference proteome</keyword>
<evidence type="ECO:0000256" key="1">
    <source>
        <dbReference type="SAM" id="MobiDB-lite"/>
    </source>
</evidence>
<proteinExistence type="predicted"/>
<feature type="region of interest" description="Disordered" evidence="1">
    <location>
        <begin position="94"/>
        <end position="114"/>
    </location>
</feature>
<dbReference type="AlphaFoldDB" id="A0AAN6VA04"/>
<feature type="compositionally biased region" description="Polar residues" evidence="1">
    <location>
        <begin position="104"/>
        <end position="114"/>
    </location>
</feature>
<reference evidence="3" key="1">
    <citation type="journal article" date="2023" name="Mol. Phylogenet. Evol.">
        <title>Genome-scale phylogeny and comparative genomics of the fungal order Sordariales.</title>
        <authorList>
            <person name="Hensen N."/>
            <person name="Bonometti L."/>
            <person name="Westerberg I."/>
            <person name="Brannstrom I.O."/>
            <person name="Guillou S."/>
            <person name="Cros-Aarteil S."/>
            <person name="Calhoun S."/>
            <person name="Haridas S."/>
            <person name="Kuo A."/>
            <person name="Mondo S."/>
            <person name="Pangilinan J."/>
            <person name="Riley R."/>
            <person name="LaButti K."/>
            <person name="Andreopoulos B."/>
            <person name="Lipzen A."/>
            <person name="Chen C."/>
            <person name="Yan M."/>
            <person name="Daum C."/>
            <person name="Ng V."/>
            <person name="Clum A."/>
            <person name="Steindorff A."/>
            <person name="Ohm R.A."/>
            <person name="Martin F."/>
            <person name="Silar P."/>
            <person name="Natvig D.O."/>
            <person name="Lalanne C."/>
            <person name="Gautier V."/>
            <person name="Ament-Velasquez S.L."/>
            <person name="Kruys A."/>
            <person name="Hutchinson M.I."/>
            <person name="Powell A.J."/>
            <person name="Barry K."/>
            <person name="Miller A.N."/>
            <person name="Grigoriev I.V."/>
            <person name="Debuchy R."/>
            <person name="Gladieux P."/>
            <person name="Hiltunen Thoren M."/>
            <person name="Johannesson H."/>
        </authorList>
    </citation>
    <scope>NUCLEOTIDE SEQUENCE</scope>
    <source>
        <strain evidence="3">CBS 141.50</strain>
    </source>
</reference>
<dbReference type="RefSeq" id="XP_062640999.1">
    <property type="nucleotide sequence ID" value="XM_062779010.1"/>
</dbReference>